<evidence type="ECO:0008006" key="5">
    <source>
        <dbReference type="Google" id="ProtNLM"/>
    </source>
</evidence>
<accession>A0A138AIL6</accession>
<reference evidence="4" key="1">
    <citation type="submission" date="2016-02" db="EMBL/GenBank/DDBJ databases">
        <authorList>
            <person name="Wen L."/>
            <person name="He K."/>
            <person name="Yang H."/>
        </authorList>
    </citation>
    <scope>NUCLEOTIDE SEQUENCE [LARGE SCALE GENOMIC DNA]</scope>
    <source>
        <strain evidence="4">JCM 15929</strain>
    </source>
</reference>
<feature type="transmembrane region" description="Helical" evidence="2">
    <location>
        <begin position="81"/>
        <end position="110"/>
    </location>
</feature>
<comment type="caution">
    <text evidence="3">The sequence shown here is derived from an EMBL/GenBank/DDBJ whole genome shotgun (WGS) entry which is preliminary data.</text>
</comment>
<organism evidence="3 4">
    <name type="scientific">Tsukamurella pseudospumae</name>
    <dbReference type="NCBI Taxonomy" id="239498"/>
    <lineage>
        <taxon>Bacteria</taxon>
        <taxon>Bacillati</taxon>
        <taxon>Actinomycetota</taxon>
        <taxon>Actinomycetes</taxon>
        <taxon>Mycobacteriales</taxon>
        <taxon>Tsukamurellaceae</taxon>
        <taxon>Tsukamurella</taxon>
    </lineage>
</organism>
<keyword evidence="2" id="KW-0812">Transmembrane</keyword>
<feature type="transmembrane region" description="Helical" evidence="2">
    <location>
        <begin position="134"/>
        <end position="159"/>
    </location>
</feature>
<name>A0A138AIL6_9ACTN</name>
<feature type="transmembrane region" description="Helical" evidence="2">
    <location>
        <begin position="243"/>
        <end position="264"/>
    </location>
</feature>
<dbReference type="EMBL" id="LSRF01000033">
    <property type="protein sequence ID" value="KXP10224.1"/>
    <property type="molecule type" value="Genomic_DNA"/>
</dbReference>
<dbReference type="Proteomes" id="UP000070258">
    <property type="component" value="Unassembled WGS sequence"/>
</dbReference>
<protein>
    <recommendedName>
        <fullName evidence="5">Glycerophosphoryl diester phosphodiesterase membrane domain-containing protein</fullName>
    </recommendedName>
</protein>
<dbReference type="STRING" id="239498.AXK60_07065"/>
<sequence length="378" mass="40743">MYPYPGAPVPRARRLTFKELIVGTFQILSRTWPFILASALAYVVAVGILSAVLVFVLMAIADALESDTTEYADMESAMQTAAIFGVIGWLVVLVVNAILDVPWIGIVAVATDSTIRNRQRPTAREVFTRIRSRFVPLAAVFTIMLVAPFLLMVLLVVLVPAEVYYSSGGMIAFSLFAFVVMVSMVIAMEFAPWAVLFEGKGVFAALRRAAGLARQALPQLIGLHVLWACVGAPLLILGFALPLALMGMVLIAGGIFIAMCYFTCQGIVYADIRAVEDGGSLELCFAVPPVPLSRGWSEVREMIGAGAPVQPGPPRFDGPGPSGARPANPSPFIRPTPTATFRPAPGWPSPPSAGWVPSHDWRPDPSWPVPPPGWQFWI</sequence>
<keyword evidence="2" id="KW-1133">Transmembrane helix</keyword>
<feature type="compositionally biased region" description="Low complexity" evidence="1">
    <location>
        <begin position="335"/>
        <end position="344"/>
    </location>
</feature>
<feature type="region of interest" description="Disordered" evidence="1">
    <location>
        <begin position="307"/>
        <end position="353"/>
    </location>
</feature>
<feature type="transmembrane region" description="Helical" evidence="2">
    <location>
        <begin position="171"/>
        <end position="196"/>
    </location>
</feature>
<evidence type="ECO:0000313" key="4">
    <source>
        <dbReference type="Proteomes" id="UP000070258"/>
    </source>
</evidence>
<proteinExistence type="predicted"/>
<gene>
    <name evidence="3" type="ORF">AXK60_07065</name>
</gene>
<dbReference type="AlphaFoldDB" id="A0A138AIL6"/>
<keyword evidence="2" id="KW-0472">Membrane</keyword>
<evidence type="ECO:0000256" key="2">
    <source>
        <dbReference type="SAM" id="Phobius"/>
    </source>
</evidence>
<evidence type="ECO:0000256" key="1">
    <source>
        <dbReference type="SAM" id="MobiDB-lite"/>
    </source>
</evidence>
<feature type="transmembrane region" description="Helical" evidence="2">
    <location>
        <begin position="217"/>
        <end position="237"/>
    </location>
</feature>
<dbReference type="RefSeq" id="WP_068571260.1">
    <property type="nucleotide sequence ID" value="NZ_LSRF01000033.1"/>
</dbReference>
<evidence type="ECO:0000313" key="3">
    <source>
        <dbReference type="EMBL" id="KXP10224.1"/>
    </source>
</evidence>
<feature type="transmembrane region" description="Helical" evidence="2">
    <location>
        <begin position="34"/>
        <end position="61"/>
    </location>
</feature>